<protein>
    <recommendedName>
        <fullName evidence="4">Peptidase A2 domain-containing protein</fullName>
    </recommendedName>
</protein>
<comment type="caution">
    <text evidence="2">The sequence shown here is derived from an EMBL/GenBank/DDBJ whole genome shotgun (WGS) entry which is preliminary data.</text>
</comment>
<dbReference type="OrthoDB" id="513120at2"/>
<gene>
    <name evidence="2" type="ORF">PCC6912_25940</name>
</gene>
<feature type="region of interest" description="Disordered" evidence="1">
    <location>
        <begin position="340"/>
        <end position="368"/>
    </location>
</feature>
<dbReference type="Proteomes" id="UP000268857">
    <property type="component" value="Unassembled WGS sequence"/>
</dbReference>
<dbReference type="EMBL" id="RSCJ01000009">
    <property type="protein sequence ID" value="RUR81725.1"/>
    <property type="molecule type" value="Genomic_DNA"/>
</dbReference>
<evidence type="ECO:0000256" key="1">
    <source>
        <dbReference type="SAM" id="MobiDB-lite"/>
    </source>
</evidence>
<organism evidence="2 3">
    <name type="scientific">Chlorogloeopsis fritschii PCC 6912</name>
    <dbReference type="NCBI Taxonomy" id="211165"/>
    <lineage>
        <taxon>Bacteria</taxon>
        <taxon>Bacillati</taxon>
        <taxon>Cyanobacteriota</taxon>
        <taxon>Cyanophyceae</taxon>
        <taxon>Nostocales</taxon>
        <taxon>Chlorogloeopsidaceae</taxon>
        <taxon>Chlorogloeopsis</taxon>
    </lineage>
</organism>
<dbReference type="InterPro" id="IPR021109">
    <property type="entry name" value="Peptidase_aspartic_dom_sf"/>
</dbReference>
<reference evidence="2 3" key="1">
    <citation type="journal article" date="2019" name="Genome Biol. Evol.">
        <title>Day and night: Metabolic profiles and evolutionary relationships of six axenic non-marine cyanobacteria.</title>
        <authorList>
            <person name="Will S.E."/>
            <person name="Henke P."/>
            <person name="Boedeker C."/>
            <person name="Huang S."/>
            <person name="Brinkmann H."/>
            <person name="Rohde M."/>
            <person name="Jarek M."/>
            <person name="Friedl T."/>
            <person name="Seufert S."/>
            <person name="Schumacher M."/>
            <person name="Overmann J."/>
            <person name="Neumann-Schaal M."/>
            <person name="Petersen J."/>
        </authorList>
    </citation>
    <scope>NUCLEOTIDE SEQUENCE [LARGE SCALE GENOMIC DNA]</scope>
    <source>
        <strain evidence="2 3">PCC 6912</strain>
    </source>
</reference>
<sequence length="368" mass="39637">MGNASQIIMLQSSLSQAALIFLSTTMVVLAVACREDKQTVVTAYKQESKPTASSRVEPNTTTSAPTASPEPIKTSAEMAASIFELGLDKAASAHSISQSAQSIEDWNLVASQYQDAIALMKQVERDSPYFAKAQSKILEYQRLFRSAQQQAFPVASPAPKVKPQKLVAAAPKTSFTPNIPQLPPPGEEEPQPFSTSLDTYTNNQQQIFVTPHTKRSEPVVFVAPIKRRVGGTPIIEVTFNGNQQFEMIVDTGASGTVITQPMAAALGVVPVGRAKANTASAKAVEFTVGYVDSIEAGGITVRKVGVAIAGSELETGLLGHDFFGDYEITIKRDVVEFRPPSHSQQLNPAETELTAPTSPKPRRFEEYP</sequence>
<dbReference type="CDD" id="cd05483">
    <property type="entry name" value="retropepsin_like_bacteria"/>
    <property type="match status" value="1"/>
</dbReference>
<feature type="compositionally biased region" description="Low complexity" evidence="1">
    <location>
        <begin position="57"/>
        <end position="71"/>
    </location>
</feature>
<dbReference type="AlphaFoldDB" id="A0A3S0ZZE2"/>
<accession>A0A3S0ZZE2</accession>
<dbReference type="Gene3D" id="2.40.70.10">
    <property type="entry name" value="Acid Proteases"/>
    <property type="match status" value="1"/>
</dbReference>
<evidence type="ECO:0000313" key="3">
    <source>
        <dbReference type="Proteomes" id="UP000268857"/>
    </source>
</evidence>
<dbReference type="SUPFAM" id="SSF50630">
    <property type="entry name" value="Acid proteases"/>
    <property type="match status" value="1"/>
</dbReference>
<feature type="region of interest" description="Disordered" evidence="1">
    <location>
        <begin position="174"/>
        <end position="195"/>
    </location>
</feature>
<dbReference type="Pfam" id="PF13975">
    <property type="entry name" value="gag-asp_proteas"/>
    <property type="match status" value="1"/>
</dbReference>
<proteinExistence type="predicted"/>
<dbReference type="InterPro" id="IPR034122">
    <property type="entry name" value="Retropepsin-like_bacterial"/>
</dbReference>
<evidence type="ECO:0000313" key="2">
    <source>
        <dbReference type="EMBL" id="RUR81725.1"/>
    </source>
</evidence>
<evidence type="ECO:0008006" key="4">
    <source>
        <dbReference type="Google" id="ProtNLM"/>
    </source>
</evidence>
<keyword evidence="3" id="KW-1185">Reference proteome</keyword>
<feature type="region of interest" description="Disordered" evidence="1">
    <location>
        <begin position="45"/>
        <end position="71"/>
    </location>
</feature>
<name>A0A3S0ZZE2_CHLFR</name>
<dbReference type="STRING" id="211165.GCA_000317285_04108"/>